<evidence type="ECO:0000256" key="5">
    <source>
        <dbReference type="ARBA" id="ARBA00022553"/>
    </source>
</evidence>
<evidence type="ECO:0000313" key="12">
    <source>
        <dbReference type="EMBL" id="MCH1625042.1"/>
    </source>
</evidence>
<comment type="subcellular location">
    <subcellularLocation>
        <location evidence="2">Cell membrane</location>
        <topology evidence="2">Multi-pass membrane protein</topology>
    </subcellularLocation>
</comment>
<dbReference type="GO" id="GO:0000155">
    <property type="term" value="F:phosphorelay sensor kinase activity"/>
    <property type="evidence" value="ECO:0007669"/>
    <property type="project" value="InterPro"/>
</dbReference>
<keyword evidence="4" id="KW-1003">Cell membrane</keyword>
<proteinExistence type="predicted"/>
<evidence type="ECO:0000313" key="13">
    <source>
        <dbReference type="Proteomes" id="UP001431131"/>
    </source>
</evidence>
<dbReference type="Gene3D" id="3.30.565.10">
    <property type="entry name" value="Histidine kinase-like ATPase, C-terminal domain"/>
    <property type="match status" value="1"/>
</dbReference>
<dbReference type="RefSeq" id="WP_240253963.1">
    <property type="nucleotide sequence ID" value="NZ_JAKTTI010000007.1"/>
</dbReference>
<dbReference type="Pfam" id="PF06580">
    <property type="entry name" value="His_kinase"/>
    <property type="match status" value="1"/>
</dbReference>
<evidence type="ECO:0000256" key="7">
    <source>
        <dbReference type="ARBA" id="ARBA00022777"/>
    </source>
</evidence>
<evidence type="ECO:0000256" key="6">
    <source>
        <dbReference type="ARBA" id="ARBA00022679"/>
    </source>
</evidence>
<evidence type="ECO:0000256" key="10">
    <source>
        <dbReference type="SAM" id="Phobius"/>
    </source>
</evidence>
<feature type="domain" description="HAMP" evidence="11">
    <location>
        <begin position="321"/>
        <end position="373"/>
    </location>
</feature>
<sequence length="586" mass="67278">MGIIPDRFKHSSLFIKLFFITFITILAVSVIITWTTIRMSERFFIERFSITNDTVMKQIKESLDTFNYSIVIASNKLLQNGTVKNFLTEEKSNKQLMSSYYTIQNQMSSIESNVDAYDVGITIYGVNRISFATDRAIWSVSNQELQNHPITRKTRQEPKKLLYQLDQQHDNSGNDDVIIASKALMERSTKTIYGYMYFYIQESDFRKFYNSYSSPGNDVLVMNKSGFILSSNNTEYIGKGNGELLEYAIEMEGQSKNYVNTRFMNKDHIVMIEYLPSFDLYLVNLIDKKAAFGDLIDKKSIVLISVGIILLALIIVFLVSRRLTNSLSMLVKQIGNAPKDHFNQYVSVSGTYETRQLSKAFNSMLDELHEYVDKLVHSQKQKRNAELAALQQQINPHFLYNTLTSIKFLIRQGSKEEAEDIIHALISLLQNTIGNVKETITVNEEIENLKNYVLINQKRYGNRINVNYFIAPDCVNFNIPKLIIQPFVENSFFHGFNRKDNGYINVLVWKEGTSLICEVIDNGDGMEISNESKLPDKKQKQERFTGIGVQNVHERIQLIYGESYGVTISSEVGEGTKVRISLPIYE</sequence>
<keyword evidence="10" id="KW-1133">Transmembrane helix</keyword>
<feature type="transmembrane region" description="Helical" evidence="10">
    <location>
        <begin position="13"/>
        <end position="37"/>
    </location>
</feature>
<dbReference type="EMBL" id="JAKTTI010000007">
    <property type="protein sequence ID" value="MCH1625042.1"/>
    <property type="molecule type" value="Genomic_DNA"/>
</dbReference>
<accession>A0AAW5E571</accession>
<name>A0AAW5E571_9BACI</name>
<keyword evidence="7 12" id="KW-0418">Kinase</keyword>
<dbReference type="InterPro" id="IPR050640">
    <property type="entry name" value="Bact_2-comp_sensor_kinase"/>
</dbReference>
<evidence type="ECO:0000259" key="11">
    <source>
        <dbReference type="PROSITE" id="PS50885"/>
    </source>
</evidence>
<evidence type="ECO:0000256" key="2">
    <source>
        <dbReference type="ARBA" id="ARBA00004651"/>
    </source>
</evidence>
<dbReference type="Gene3D" id="6.10.340.10">
    <property type="match status" value="1"/>
</dbReference>
<feature type="transmembrane region" description="Helical" evidence="10">
    <location>
        <begin position="301"/>
        <end position="320"/>
    </location>
</feature>
<comment type="caution">
    <text evidence="12">The sequence shown here is derived from an EMBL/GenBank/DDBJ whole genome shotgun (WGS) entry which is preliminary data.</text>
</comment>
<dbReference type="PROSITE" id="PS50885">
    <property type="entry name" value="HAMP"/>
    <property type="match status" value="1"/>
</dbReference>
<keyword evidence="5" id="KW-0597">Phosphoprotein</keyword>
<reference evidence="12" key="1">
    <citation type="submission" date="2022-02" db="EMBL/GenBank/DDBJ databases">
        <title>Fredinandcohnia quinoae sp. nov. isolated from Chenopodium quinoa seeds.</title>
        <authorList>
            <person name="Saati-Santamaria Z."/>
            <person name="Flores-Felix J.D."/>
            <person name="Igual J.M."/>
            <person name="Velazquez E."/>
            <person name="Garcia-Fraile P."/>
            <person name="Martinez-Molina E."/>
        </authorList>
    </citation>
    <scope>NUCLEOTIDE SEQUENCE</scope>
    <source>
        <strain evidence="12">SECRCQ15</strain>
    </source>
</reference>
<dbReference type="Proteomes" id="UP001431131">
    <property type="component" value="Unassembled WGS sequence"/>
</dbReference>
<evidence type="ECO:0000256" key="8">
    <source>
        <dbReference type="ARBA" id="ARBA00023012"/>
    </source>
</evidence>
<keyword evidence="9 10" id="KW-0472">Membrane</keyword>
<dbReference type="InterPro" id="IPR036890">
    <property type="entry name" value="HATPase_C_sf"/>
</dbReference>
<evidence type="ECO:0000256" key="4">
    <source>
        <dbReference type="ARBA" id="ARBA00022475"/>
    </source>
</evidence>
<dbReference type="PANTHER" id="PTHR34220">
    <property type="entry name" value="SENSOR HISTIDINE KINASE YPDA"/>
    <property type="match status" value="1"/>
</dbReference>
<dbReference type="EC" id="2.7.13.3" evidence="3"/>
<dbReference type="SUPFAM" id="SSF55874">
    <property type="entry name" value="ATPase domain of HSP90 chaperone/DNA topoisomerase II/histidine kinase"/>
    <property type="match status" value="1"/>
</dbReference>
<evidence type="ECO:0000256" key="1">
    <source>
        <dbReference type="ARBA" id="ARBA00000085"/>
    </source>
</evidence>
<evidence type="ECO:0000256" key="3">
    <source>
        <dbReference type="ARBA" id="ARBA00012438"/>
    </source>
</evidence>
<dbReference type="Pfam" id="PF02518">
    <property type="entry name" value="HATPase_c"/>
    <property type="match status" value="1"/>
</dbReference>
<dbReference type="PRINTS" id="PR00344">
    <property type="entry name" value="BCTRLSENSOR"/>
</dbReference>
<protein>
    <recommendedName>
        <fullName evidence="3">histidine kinase</fullName>
        <ecNumber evidence="3">2.7.13.3</ecNumber>
    </recommendedName>
</protein>
<dbReference type="InterPro" id="IPR003660">
    <property type="entry name" value="HAMP_dom"/>
</dbReference>
<organism evidence="12 13">
    <name type="scientific">Fredinandcohnia quinoae</name>
    <dbReference type="NCBI Taxonomy" id="2918902"/>
    <lineage>
        <taxon>Bacteria</taxon>
        <taxon>Bacillati</taxon>
        <taxon>Bacillota</taxon>
        <taxon>Bacilli</taxon>
        <taxon>Bacillales</taxon>
        <taxon>Bacillaceae</taxon>
        <taxon>Fredinandcohnia</taxon>
    </lineage>
</organism>
<dbReference type="InterPro" id="IPR003594">
    <property type="entry name" value="HATPase_dom"/>
</dbReference>
<dbReference type="InterPro" id="IPR004358">
    <property type="entry name" value="Sig_transdc_His_kin-like_C"/>
</dbReference>
<evidence type="ECO:0000256" key="9">
    <source>
        <dbReference type="ARBA" id="ARBA00023136"/>
    </source>
</evidence>
<comment type="catalytic activity">
    <reaction evidence="1">
        <text>ATP + protein L-histidine = ADP + protein N-phospho-L-histidine.</text>
        <dbReference type="EC" id="2.7.13.3"/>
    </reaction>
</comment>
<dbReference type="InterPro" id="IPR010559">
    <property type="entry name" value="Sig_transdc_His_kin_internal"/>
</dbReference>
<keyword evidence="10" id="KW-0812">Transmembrane</keyword>
<keyword evidence="6" id="KW-0808">Transferase</keyword>
<keyword evidence="13" id="KW-1185">Reference proteome</keyword>
<dbReference type="PANTHER" id="PTHR34220:SF7">
    <property type="entry name" value="SENSOR HISTIDINE KINASE YPDA"/>
    <property type="match status" value="1"/>
</dbReference>
<dbReference type="SMART" id="SM00304">
    <property type="entry name" value="HAMP"/>
    <property type="match status" value="1"/>
</dbReference>
<dbReference type="AlphaFoldDB" id="A0AAW5E571"/>
<gene>
    <name evidence="12" type="ORF">MJG50_06855</name>
</gene>
<dbReference type="GO" id="GO:0005886">
    <property type="term" value="C:plasma membrane"/>
    <property type="evidence" value="ECO:0007669"/>
    <property type="project" value="UniProtKB-SubCell"/>
</dbReference>
<keyword evidence="8" id="KW-0902">Two-component regulatory system</keyword>